<dbReference type="CDD" id="cd11064">
    <property type="entry name" value="CYP86A"/>
    <property type="match status" value="1"/>
</dbReference>
<dbReference type="GO" id="GO:0016705">
    <property type="term" value="F:oxidoreductase activity, acting on paired donors, with incorporation or reduction of molecular oxygen"/>
    <property type="evidence" value="ECO:0007669"/>
    <property type="project" value="InterPro"/>
</dbReference>
<dbReference type="EMBL" id="JXTC01000084">
    <property type="protein sequence ID" value="PON90366.1"/>
    <property type="molecule type" value="Genomic_DNA"/>
</dbReference>
<feature type="binding site" description="axial binding residue" evidence="8">
    <location>
        <position position="452"/>
    </location>
    <ligand>
        <name>heme</name>
        <dbReference type="ChEBI" id="CHEBI:30413"/>
    </ligand>
    <ligandPart>
        <name>Fe</name>
        <dbReference type="ChEBI" id="CHEBI:18248"/>
    </ligandPart>
</feature>
<dbReference type="AlphaFoldDB" id="A0A2P5EXU9"/>
<dbReference type="PANTHER" id="PTHR24296">
    <property type="entry name" value="CYTOCHROME P450"/>
    <property type="match status" value="1"/>
</dbReference>
<dbReference type="InterPro" id="IPR002401">
    <property type="entry name" value="Cyt_P450_E_grp-I"/>
</dbReference>
<dbReference type="InParanoid" id="A0A2P5EXU9"/>
<evidence type="ECO:0000256" key="1">
    <source>
        <dbReference type="ARBA" id="ARBA00001971"/>
    </source>
</evidence>
<dbReference type="Pfam" id="PF00067">
    <property type="entry name" value="p450"/>
    <property type="match status" value="1"/>
</dbReference>
<dbReference type="SUPFAM" id="SSF48264">
    <property type="entry name" value="Cytochrome P450"/>
    <property type="match status" value="1"/>
</dbReference>
<accession>A0A2P5EXU9</accession>
<reference evidence="11" key="1">
    <citation type="submission" date="2016-06" db="EMBL/GenBank/DDBJ databases">
        <title>Parallel loss of symbiosis genes in relatives of nitrogen-fixing non-legume Parasponia.</title>
        <authorList>
            <person name="Van Velzen R."/>
            <person name="Holmer R."/>
            <person name="Bu F."/>
            <person name="Rutten L."/>
            <person name="Van Zeijl A."/>
            <person name="Liu W."/>
            <person name="Santuari L."/>
            <person name="Cao Q."/>
            <person name="Sharma T."/>
            <person name="Shen D."/>
            <person name="Roswanjaya Y."/>
            <person name="Wardhani T."/>
            <person name="Kalhor M.S."/>
            <person name="Jansen J."/>
            <person name="Van den Hoogen J."/>
            <person name="Gungor B."/>
            <person name="Hartog M."/>
            <person name="Hontelez J."/>
            <person name="Verver J."/>
            <person name="Yang W.-C."/>
            <person name="Schijlen E."/>
            <person name="Repin R."/>
            <person name="Schilthuizen M."/>
            <person name="Schranz E."/>
            <person name="Heidstra R."/>
            <person name="Miyata K."/>
            <person name="Fedorova E."/>
            <person name="Kohlen W."/>
            <person name="Bisseling T."/>
            <person name="Smit S."/>
            <person name="Geurts R."/>
        </authorList>
    </citation>
    <scope>NUCLEOTIDE SEQUENCE [LARGE SCALE GENOMIC DNA]</scope>
    <source>
        <strain evidence="11">cv. RG33-2</strain>
    </source>
</reference>
<keyword evidence="7 9" id="KW-0503">Monooxygenase</keyword>
<name>A0A2P5EXU9_TREOI</name>
<evidence type="ECO:0000313" key="11">
    <source>
        <dbReference type="Proteomes" id="UP000237000"/>
    </source>
</evidence>
<keyword evidence="11" id="KW-1185">Reference proteome</keyword>
<sequence>MELLSLQSFLILLSIPIYLFYYYYHSQPKRPQISGQTGFKNYPIVGVLPEFLKNRHKFLQWSTQVLGSCPTNTAIFFRPYKFHGVMTANPINVEHMLKTNFENYPKGDRFISMLGDFLGRGIFNSDGDLWRVQRKTASHEFNTKSLRNFVVQNVIVEIKTRLVPLLEQASKSGRVLDLQDVLERFAFDNVCKLVFNFDPGCLGGHGDGAAAGAEFMAAFEEAATVSCGRFFYAFPSLWKTKKFFNMGSERSLRKSISAVHRFADNIIQSRLEAKVEKSQEDLLFRFIKNNENSPEFLRDIVISFILAGRDTTSSALTWFFWLLSSRPDVREKILKELEAIRVRTGKTIGDTYGVDELRDMDYLQAAISESMRLYPPVPVDTKESLNDDVFPDGTCVGKNWLVMYQTYAMGRMKSIWGEDCEEFRPERWLENGAFRQENPFRFPVFHAGPRMCLGKDMAAIQMKSIAASVIERFDIDVRDKVTCPDYVMALTLRMKGGLPVTVRDRERSGGVHNL</sequence>
<dbReference type="GO" id="GO:0020037">
    <property type="term" value="F:heme binding"/>
    <property type="evidence" value="ECO:0007669"/>
    <property type="project" value="InterPro"/>
</dbReference>
<evidence type="ECO:0000256" key="7">
    <source>
        <dbReference type="ARBA" id="ARBA00023033"/>
    </source>
</evidence>
<dbReference type="PRINTS" id="PR00463">
    <property type="entry name" value="EP450I"/>
</dbReference>
<dbReference type="STRING" id="63057.A0A2P5EXU9"/>
<comment type="cofactor">
    <cofactor evidence="1 8">
        <name>heme</name>
        <dbReference type="ChEBI" id="CHEBI:30413"/>
    </cofactor>
</comment>
<evidence type="ECO:0000256" key="9">
    <source>
        <dbReference type="RuleBase" id="RU000461"/>
    </source>
</evidence>
<comment type="similarity">
    <text evidence="2 9">Belongs to the cytochrome P450 family.</text>
</comment>
<dbReference type="OrthoDB" id="1470350at2759"/>
<evidence type="ECO:0000256" key="6">
    <source>
        <dbReference type="ARBA" id="ARBA00023004"/>
    </source>
</evidence>
<organism evidence="10 11">
    <name type="scientific">Trema orientale</name>
    <name type="common">Charcoal tree</name>
    <name type="synonym">Celtis orientalis</name>
    <dbReference type="NCBI Taxonomy" id="63057"/>
    <lineage>
        <taxon>Eukaryota</taxon>
        <taxon>Viridiplantae</taxon>
        <taxon>Streptophyta</taxon>
        <taxon>Embryophyta</taxon>
        <taxon>Tracheophyta</taxon>
        <taxon>Spermatophyta</taxon>
        <taxon>Magnoliopsida</taxon>
        <taxon>eudicotyledons</taxon>
        <taxon>Gunneridae</taxon>
        <taxon>Pentapetalae</taxon>
        <taxon>rosids</taxon>
        <taxon>fabids</taxon>
        <taxon>Rosales</taxon>
        <taxon>Cannabaceae</taxon>
        <taxon>Trema</taxon>
    </lineage>
</organism>
<dbReference type="PRINTS" id="PR00385">
    <property type="entry name" value="P450"/>
</dbReference>
<evidence type="ECO:0000256" key="5">
    <source>
        <dbReference type="ARBA" id="ARBA00023002"/>
    </source>
</evidence>
<dbReference type="GO" id="GO:0006629">
    <property type="term" value="P:lipid metabolic process"/>
    <property type="evidence" value="ECO:0007669"/>
    <property type="project" value="UniProtKB-ARBA"/>
</dbReference>
<comment type="caution">
    <text evidence="10">The sequence shown here is derived from an EMBL/GenBank/DDBJ whole genome shotgun (WGS) entry which is preliminary data.</text>
</comment>
<protein>
    <submittedName>
        <fullName evidence="10">Cytochrome P450, E-class, group I</fullName>
    </submittedName>
</protein>
<evidence type="ECO:0000256" key="2">
    <source>
        <dbReference type="ARBA" id="ARBA00010617"/>
    </source>
</evidence>
<dbReference type="PROSITE" id="PS00086">
    <property type="entry name" value="CYTOCHROME_P450"/>
    <property type="match status" value="1"/>
</dbReference>
<evidence type="ECO:0000313" key="10">
    <source>
        <dbReference type="EMBL" id="PON90366.1"/>
    </source>
</evidence>
<keyword evidence="4 8" id="KW-0479">Metal-binding</keyword>
<gene>
    <name evidence="10" type="ORF">TorRG33x02_138350</name>
</gene>
<dbReference type="FunCoup" id="A0A2P5EXU9">
    <property type="interactions" value="316"/>
</dbReference>
<dbReference type="GO" id="GO:0005506">
    <property type="term" value="F:iron ion binding"/>
    <property type="evidence" value="ECO:0007669"/>
    <property type="project" value="InterPro"/>
</dbReference>
<dbReference type="Gene3D" id="1.10.630.10">
    <property type="entry name" value="Cytochrome P450"/>
    <property type="match status" value="1"/>
</dbReference>
<dbReference type="InterPro" id="IPR017972">
    <property type="entry name" value="Cyt_P450_CS"/>
</dbReference>
<keyword evidence="5 9" id="KW-0560">Oxidoreductase</keyword>
<keyword evidence="6 8" id="KW-0408">Iron</keyword>
<proteinExistence type="inferred from homology"/>
<dbReference type="Proteomes" id="UP000237000">
    <property type="component" value="Unassembled WGS sequence"/>
</dbReference>
<keyword evidence="3 8" id="KW-0349">Heme</keyword>
<evidence type="ECO:0000256" key="4">
    <source>
        <dbReference type="ARBA" id="ARBA00022723"/>
    </source>
</evidence>
<dbReference type="InterPro" id="IPR001128">
    <property type="entry name" value="Cyt_P450"/>
</dbReference>
<dbReference type="InterPro" id="IPR036396">
    <property type="entry name" value="Cyt_P450_sf"/>
</dbReference>
<evidence type="ECO:0000256" key="8">
    <source>
        <dbReference type="PIRSR" id="PIRSR602401-1"/>
    </source>
</evidence>
<evidence type="ECO:0000256" key="3">
    <source>
        <dbReference type="ARBA" id="ARBA00022617"/>
    </source>
</evidence>
<dbReference type="GO" id="GO:0004497">
    <property type="term" value="F:monooxygenase activity"/>
    <property type="evidence" value="ECO:0007669"/>
    <property type="project" value="UniProtKB-KW"/>
</dbReference>